<name>A0A8D8LDR0_9HEMI</name>
<keyword evidence="1" id="KW-0472">Membrane</keyword>
<accession>A0A8D8LDR0</accession>
<dbReference type="EMBL" id="HBUF01013247">
    <property type="protein sequence ID" value="CAG6608804.1"/>
    <property type="molecule type" value="Transcribed_RNA"/>
</dbReference>
<proteinExistence type="predicted"/>
<dbReference type="AlphaFoldDB" id="A0A8D8LDR0"/>
<evidence type="ECO:0000256" key="1">
    <source>
        <dbReference type="SAM" id="Phobius"/>
    </source>
</evidence>
<keyword evidence="1" id="KW-1133">Transmembrane helix</keyword>
<protein>
    <submittedName>
        <fullName evidence="2">Uncharacterized protein</fullName>
    </submittedName>
</protein>
<sequence length="99" mass="11347">MLLKCVCYLLVIRSTMFDNIIIPKSSERDSNPDLLSPPLLSPLSPFFLLSLSLSLFSCALFFIAFCVCRKRFVFLNCYIFCKLMNNNILVVKINSINKI</sequence>
<organism evidence="2">
    <name type="scientific">Cacopsylla melanoneura</name>
    <dbReference type="NCBI Taxonomy" id="428564"/>
    <lineage>
        <taxon>Eukaryota</taxon>
        <taxon>Metazoa</taxon>
        <taxon>Ecdysozoa</taxon>
        <taxon>Arthropoda</taxon>
        <taxon>Hexapoda</taxon>
        <taxon>Insecta</taxon>
        <taxon>Pterygota</taxon>
        <taxon>Neoptera</taxon>
        <taxon>Paraneoptera</taxon>
        <taxon>Hemiptera</taxon>
        <taxon>Sternorrhyncha</taxon>
        <taxon>Psylloidea</taxon>
        <taxon>Psyllidae</taxon>
        <taxon>Psyllinae</taxon>
        <taxon>Cacopsylla</taxon>
    </lineage>
</organism>
<reference evidence="2" key="1">
    <citation type="submission" date="2021-05" db="EMBL/GenBank/DDBJ databases">
        <authorList>
            <person name="Alioto T."/>
            <person name="Alioto T."/>
            <person name="Gomez Garrido J."/>
        </authorList>
    </citation>
    <scope>NUCLEOTIDE SEQUENCE</scope>
</reference>
<dbReference type="EMBL" id="HBUF01013249">
    <property type="protein sequence ID" value="CAG6608807.1"/>
    <property type="molecule type" value="Transcribed_RNA"/>
</dbReference>
<feature type="transmembrane region" description="Helical" evidence="1">
    <location>
        <begin position="46"/>
        <end position="68"/>
    </location>
</feature>
<evidence type="ECO:0000313" key="2">
    <source>
        <dbReference type="EMBL" id="CAG6608804.1"/>
    </source>
</evidence>
<keyword evidence="1" id="KW-0812">Transmembrane</keyword>